<dbReference type="Pfam" id="PF22725">
    <property type="entry name" value="GFO_IDH_MocA_C3"/>
    <property type="match status" value="1"/>
</dbReference>
<accession>A0A644X2M6</accession>
<keyword evidence="2 5" id="KW-0560">Oxidoreductase</keyword>
<gene>
    <name evidence="5" type="primary">iolU_3</name>
    <name evidence="5" type="ORF">SDC9_56545</name>
</gene>
<dbReference type="GO" id="GO:0102497">
    <property type="term" value="F:scyllo-inositol dehydrogenase (NADP+) activity"/>
    <property type="evidence" value="ECO:0007669"/>
    <property type="project" value="UniProtKB-EC"/>
</dbReference>
<evidence type="ECO:0000256" key="1">
    <source>
        <dbReference type="ARBA" id="ARBA00010928"/>
    </source>
</evidence>
<evidence type="ECO:0000259" key="4">
    <source>
        <dbReference type="Pfam" id="PF22725"/>
    </source>
</evidence>
<dbReference type="InterPro" id="IPR050984">
    <property type="entry name" value="Gfo/Idh/MocA_domain"/>
</dbReference>
<dbReference type="Pfam" id="PF01408">
    <property type="entry name" value="GFO_IDH_MocA"/>
    <property type="match status" value="1"/>
</dbReference>
<sequence length="322" mass="36241">MKLGILGAGNIARKMAATVSEMEHVEAHAVASRDLQKARDFALKWNVRKAYGSYEEMLSDPEIDLVYVCTPHSLHFEHMMMCLEKGKHVLCEKSFTMNADQARKVLAYGKEKKLLVAEAIWTRYLPMRLVLDQILERRVIGEPHALTANLCYPVKGVKRLTDPALAGGALLDVGVYPINFAMMVFGNNIESIESSCIKTDSGVDESNSITLTFKGDKMAVLHSSMVSTSDRRGAIFGSRGFIEFLNINNCEGINVYDKDYNLVETYKPFKFITGFEHQVEACRKAIEEGELECKQMPHSEIIKVMEVMDTLRSQWGIRFPGE</sequence>
<comment type="similarity">
    <text evidence="1">Belongs to the Gfo/Idh/MocA family.</text>
</comment>
<dbReference type="Gene3D" id="3.40.50.720">
    <property type="entry name" value="NAD(P)-binding Rossmann-like Domain"/>
    <property type="match status" value="1"/>
</dbReference>
<feature type="domain" description="GFO/IDH/MocA-like oxidoreductase" evidence="4">
    <location>
        <begin position="132"/>
        <end position="242"/>
    </location>
</feature>
<feature type="domain" description="Gfo/Idh/MocA-like oxidoreductase N-terminal" evidence="3">
    <location>
        <begin position="2"/>
        <end position="116"/>
    </location>
</feature>
<dbReference type="GO" id="GO:0000166">
    <property type="term" value="F:nucleotide binding"/>
    <property type="evidence" value="ECO:0007669"/>
    <property type="project" value="InterPro"/>
</dbReference>
<dbReference type="AlphaFoldDB" id="A0A644X2M6"/>
<dbReference type="EMBL" id="VSSQ01001665">
    <property type="protein sequence ID" value="MPM10217.1"/>
    <property type="molecule type" value="Genomic_DNA"/>
</dbReference>
<proteinExistence type="inferred from homology"/>
<dbReference type="PANTHER" id="PTHR22604">
    <property type="entry name" value="OXIDOREDUCTASES"/>
    <property type="match status" value="1"/>
</dbReference>
<reference evidence="5" key="1">
    <citation type="submission" date="2019-08" db="EMBL/GenBank/DDBJ databases">
        <authorList>
            <person name="Kucharzyk K."/>
            <person name="Murdoch R.W."/>
            <person name="Higgins S."/>
            <person name="Loffler F."/>
        </authorList>
    </citation>
    <scope>NUCLEOTIDE SEQUENCE</scope>
</reference>
<dbReference type="InterPro" id="IPR000683">
    <property type="entry name" value="Gfo/Idh/MocA-like_OxRdtase_N"/>
</dbReference>
<dbReference type="SUPFAM" id="SSF51735">
    <property type="entry name" value="NAD(P)-binding Rossmann-fold domains"/>
    <property type="match status" value="1"/>
</dbReference>
<organism evidence="5">
    <name type="scientific">bioreactor metagenome</name>
    <dbReference type="NCBI Taxonomy" id="1076179"/>
    <lineage>
        <taxon>unclassified sequences</taxon>
        <taxon>metagenomes</taxon>
        <taxon>ecological metagenomes</taxon>
    </lineage>
</organism>
<evidence type="ECO:0000256" key="2">
    <source>
        <dbReference type="ARBA" id="ARBA00023002"/>
    </source>
</evidence>
<comment type="caution">
    <text evidence="5">The sequence shown here is derived from an EMBL/GenBank/DDBJ whole genome shotgun (WGS) entry which is preliminary data.</text>
</comment>
<evidence type="ECO:0000313" key="5">
    <source>
        <dbReference type="EMBL" id="MPM10217.1"/>
    </source>
</evidence>
<dbReference type="InterPro" id="IPR036291">
    <property type="entry name" value="NAD(P)-bd_dom_sf"/>
</dbReference>
<dbReference type="SUPFAM" id="SSF55347">
    <property type="entry name" value="Glyceraldehyde-3-phosphate dehydrogenase-like, C-terminal domain"/>
    <property type="match status" value="1"/>
</dbReference>
<protein>
    <submittedName>
        <fullName evidence="5">Scyllo-inositol 2-dehydrogenase (NADP(+)) IolU</fullName>
        <ecNumber evidence="5">1.1.1.371</ecNumber>
    </submittedName>
</protein>
<evidence type="ECO:0000259" key="3">
    <source>
        <dbReference type="Pfam" id="PF01408"/>
    </source>
</evidence>
<dbReference type="EC" id="1.1.1.371" evidence="5"/>
<dbReference type="Gene3D" id="3.30.360.10">
    <property type="entry name" value="Dihydrodipicolinate Reductase, domain 2"/>
    <property type="match status" value="1"/>
</dbReference>
<name>A0A644X2M6_9ZZZZ</name>
<dbReference type="InterPro" id="IPR055170">
    <property type="entry name" value="GFO_IDH_MocA-like_dom"/>
</dbReference>
<dbReference type="PANTHER" id="PTHR22604:SF105">
    <property type="entry name" value="TRANS-1,2-DIHYDROBENZENE-1,2-DIOL DEHYDROGENASE"/>
    <property type="match status" value="1"/>
</dbReference>